<evidence type="ECO:0000313" key="2">
    <source>
        <dbReference type="EMBL" id="GGI50571.1"/>
    </source>
</evidence>
<keyword evidence="3" id="KW-1185">Reference proteome</keyword>
<sequence>MLLGGAFVLALLCLVVYTDNAYAKTLISLPKAIIAGALCGTIFSLLLPKGLRLNLGSITLLAAASSSIFFALNTNLGDVKSEIVKVPIIKKSISTGRNAGPYVIIKYDGFDKKLSARAPAFVVASNYVLLNIKTGCLGYKVITTYQLVSK</sequence>
<proteinExistence type="predicted"/>
<reference evidence="2" key="2">
    <citation type="submission" date="2020-09" db="EMBL/GenBank/DDBJ databases">
        <authorList>
            <person name="Sun Q."/>
            <person name="Sedlacek I."/>
        </authorList>
    </citation>
    <scope>NUCLEOTIDE SEQUENCE</scope>
    <source>
        <strain evidence="2">CCM 8711</strain>
    </source>
</reference>
<comment type="caution">
    <text evidence="2">The sequence shown here is derived from an EMBL/GenBank/DDBJ whole genome shotgun (WGS) entry which is preliminary data.</text>
</comment>
<name>A0A917N158_9SPHI</name>
<keyword evidence="1" id="KW-1133">Transmembrane helix</keyword>
<dbReference type="Proteomes" id="UP000662074">
    <property type="component" value="Unassembled WGS sequence"/>
</dbReference>
<evidence type="ECO:0000313" key="3">
    <source>
        <dbReference type="Proteomes" id="UP000662074"/>
    </source>
</evidence>
<dbReference type="EMBL" id="BMDO01000004">
    <property type="protein sequence ID" value="GGI50571.1"/>
    <property type="molecule type" value="Genomic_DNA"/>
</dbReference>
<feature type="transmembrane region" description="Helical" evidence="1">
    <location>
        <begin position="28"/>
        <end position="46"/>
    </location>
</feature>
<dbReference type="AlphaFoldDB" id="A0A917N158"/>
<keyword evidence="1" id="KW-0472">Membrane</keyword>
<evidence type="ECO:0000256" key="1">
    <source>
        <dbReference type="SAM" id="Phobius"/>
    </source>
</evidence>
<protein>
    <submittedName>
        <fullName evidence="2">Uncharacterized protein</fullName>
    </submittedName>
</protein>
<organism evidence="2 3">
    <name type="scientific">Mucilaginibacter galii</name>
    <dbReference type="NCBI Taxonomy" id="2005073"/>
    <lineage>
        <taxon>Bacteria</taxon>
        <taxon>Pseudomonadati</taxon>
        <taxon>Bacteroidota</taxon>
        <taxon>Sphingobacteriia</taxon>
        <taxon>Sphingobacteriales</taxon>
        <taxon>Sphingobacteriaceae</taxon>
        <taxon>Mucilaginibacter</taxon>
    </lineage>
</organism>
<accession>A0A917N158</accession>
<gene>
    <name evidence="2" type="ORF">GCM10011425_17830</name>
</gene>
<feature type="transmembrane region" description="Helical" evidence="1">
    <location>
        <begin position="53"/>
        <end position="72"/>
    </location>
</feature>
<keyword evidence="1" id="KW-0812">Transmembrane</keyword>
<reference evidence="2" key="1">
    <citation type="journal article" date="2014" name="Int. J. Syst. Evol. Microbiol.">
        <title>Complete genome sequence of Corynebacterium casei LMG S-19264T (=DSM 44701T), isolated from a smear-ripened cheese.</title>
        <authorList>
            <consortium name="US DOE Joint Genome Institute (JGI-PGF)"/>
            <person name="Walter F."/>
            <person name="Albersmeier A."/>
            <person name="Kalinowski J."/>
            <person name="Ruckert C."/>
        </authorList>
    </citation>
    <scope>NUCLEOTIDE SEQUENCE</scope>
    <source>
        <strain evidence="2">CCM 8711</strain>
    </source>
</reference>